<dbReference type="EMBL" id="JANTOO010000010">
    <property type="protein sequence ID" value="MCS1396151.1"/>
    <property type="molecule type" value="Genomic_DNA"/>
</dbReference>
<evidence type="ECO:0000313" key="3">
    <source>
        <dbReference type="Proteomes" id="UP001525021"/>
    </source>
</evidence>
<accession>A0ABT2DN10</accession>
<feature type="transmembrane region" description="Helical" evidence="1">
    <location>
        <begin position="158"/>
        <end position="179"/>
    </location>
</feature>
<protein>
    <submittedName>
        <fullName evidence="2">ABC transporter</fullName>
    </submittedName>
</protein>
<feature type="transmembrane region" description="Helical" evidence="1">
    <location>
        <begin position="214"/>
        <end position="236"/>
    </location>
</feature>
<feature type="transmembrane region" description="Helical" evidence="1">
    <location>
        <begin position="267"/>
        <end position="288"/>
    </location>
</feature>
<comment type="caution">
    <text evidence="2">The sequence shown here is derived from an EMBL/GenBank/DDBJ whole genome shotgun (WGS) entry which is preliminary data.</text>
</comment>
<evidence type="ECO:0000256" key="1">
    <source>
        <dbReference type="SAM" id="Phobius"/>
    </source>
</evidence>
<keyword evidence="1" id="KW-1133">Transmembrane helix</keyword>
<keyword evidence="1" id="KW-0472">Membrane</keyword>
<feature type="transmembrane region" description="Helical" evidence="1">
    <location>
        <begin position="21"/>
        <end position="38"/>
    </location>
</feature>
<gene>
    <name evidence="2" type="ORF">NXZ79_08885</name>
</gene>
<reference evidence="2 3" key="1">
    <citation type="submission" date="2022-08" db="EMBL/GenBank/DDBJ databases">
        <title>Lysinibacillus sequencing.</title>
        <authorList>
            <person name="Dunlap C."/>
        </authorList>
    </citation>
    <scope>NUCLEOTIDE SEQUENCE [LARGE SCALE GENOMIC DNA]</scope>
    <source>
        <strain evidence="2 3">PB211</strain>
    </source>
</reference>
<organism evidence="2 3">
    <name type="scientific">Lysinibacillus pinottii</name>
    <dbReference type="NCBI Taxonomy" id="2973932"/>
    <lineage>
        <taxon>Bacteria</taxon>
        <taxon>Bacillati</taxon>
        <taxon>Bacillota</taxon>
        <taxon>Bacilli</taxon>
        <taxon>Bacillales</taxon>
        <taxon>Bacillaceae</taxon>
        <taxon>Lysinibacillus</taxon>
    </lineage>
</organism>
<sequence length="374" mass="42603">MTVLKALKVGLVIERANRRNLVALIAVVMIVFGFMFYIKAQAVGNQLIEKKGDYYSTQAILSKFQVKDASETGDGSDIFKNLTKQKSKIALQIATLTMDRQSMYYEASLQLAELRQEAFQLEGYHDIAELLPSKLQNSMDYLYFKWMNDAGRDKITDLFQYIPFLLFFFSYVGAGWYIFISFQTSSILLDDFEHSSLIQGFPVRFDSYILSKCMISLFTIITSFLLIFICASPLWVLNGLGNPQDPVGIYVGDAVLISSIQYIAMSLGYMFVISIFVMLLSIILNVLLKNMYLTLFIHFILFFLPMIFPSLISVFPYNPFNFMNFNDILGGVPVDLAQPVEITMNLGLLILFICIILMLFTIKTFFSTGKIKRA</sequence>
<evidence type="ECO:0000313" key="2">
    <source>
        <dbReference type="EMBL" id="MCS1396151.1"/>
    </source>
</evidence>
<feature type="transmembrane region" description="Helical" evidence="1">
    <location>
        <begin position="346"/>
        <end position="366"/>
    </location>
</feature>
<dbReference type="RefSeq" id="WP_012294558.1">
    <property type="nucleotide sequence ID" value="NZ_JANTOO010000010.1"/>
</dbReference>
<feature type="transmembrane region" description="Helical" evidence="1">
    <location>
        <begin position="295"/>
        <end position="317"/>
    </location>
</feature>
<proteinExistence type="predicted"/>
<name>A0ABT2DN10_9BACI</name>
<keyword evidence="1" id="KW-0812">Transmembrane</keyword>
<dbReference type="Proteomes" id="UP001525021">
    <property type="component" value="Unassembled WGS sequence"/>
</dbReference>
<keyword evidence="3" id="KW-1185">Reference proteome</keyword>